<keyword evidence="5" id="KW-0325">Glycoprotein</keyword>
<evidence type="ECO:0000256" key="3">
    <source>
        <dbReference type="ARBA" id="ARBA00022737"/>
    </source>
</evidence>
<gene>
    <name evidence="9" type="ORF">EAG_11454</name>
</gene>
<dbReference type="SMART" id="SM00494">
    <property type="entry name" value="ChtBD2"/>
    <property type="match status" value="3"/>
</dbReference>
<dbReference type="InterPro" id="IPR036508">
    <property type="entry name" value="Chitin-bd_dom_sf"/>
</dbReference>
<dbReference type="PANTHER" id="PTHR23301">
    <property type="entry name" value="CHITIN BINDING PERITROPHIN-A"/>
    <property type="match status" value="1"/>
</dbReference>
<name>E2A9N4_CAMFO</name>
<dbReference type="InterPro" id="IPR002557">
    <property type="entry name" value="Chitin-bd_dom"/>
</dbReference>
<evidence type="ECO:0000313" key="9">
    <source>
        <dbReference type="EMBL" id="EFN69836.1"/>
    </source>
</evidence>
<proteinExistence type="predicted"/>
<organism evidence="10">
    <name type="scientific">Camponotus floridanus</name>
    <name type="common">Florida carpenter ant</name>
    <dbReference type="NCBI Taxonomy" id="104421"/>
    <lineage>
        <taxon>Eukaryota</taxon>
        <taxon>Metazoa</taxon>
        <taxon>Ecdysozoa</taxon>
        <taxon>Arthropoda</taxon>
        <taxon>Hexapoda</taxon>
        <taxon>Insecta</taxon>
        <taxon>Pterygota</taxon>
        <taxon>Neoptera</taxon>
        <taxon>Endopterygota</taxon>
        <taxon>Hymenoptera</taxon>
        <taxon>Apocrita</taxon>
        <taxon>Aculeata</taxon>
        <taxon>Formicoidea</taxon>
        <taxon>Formicidae</taxon>
        <taxon>Formicinae</taxon>
        <taxon>Camponotus</taxon>
    </lineage>
</organism>
<dbReference type="Pfam" id="PF01607">
    <property type="entry name" value="CBM_14"/>
    <property type="match status" value="3"/>
</dbReference>
<keyword evidence="1" id="KW-0147">Chitin-binding</keyword>
<dbReference type="InterPro" id="IPR051940">
    <property type="entry name" value="Chitin_bind-dev_reg"/>
</dbReference>
<sequence length="254" mass="28241">MKGIYVVAVAFLASWSVCVANQSSVEKTKPQDEIFRKCPYPDINPKNTTTNIAHESDCTKFYKCLLGRGTEQECPLMWKDDPVKRLHYNRALQVCDWPWEAGCEICPPKDDNGNYPPESWIADPESSSCRSYIICREDGRQVSGTCPRGTCFSRTCQGCVTNRANGNCKNDTSPGISTTSTSPEISTTPTTSTTSGLKCETGNRKKHDCDCAKFYQCYGNEDWILQHCDGGLHFSATALECQEPDIAKCLKPEN</sequence>
<dbReference type="Proteomes" id="UP000000311">
    <property type="component" value="Unassembled WGS sequence"/>
</dbReference>
<evidence type="ECO:0000256" key="1">
    <source>
        <dbReference type="ARBA" id="ARBA00022669"/>
    </source>
</evidence>
<protein>
    <recommendedName>
        <fullName evidence="8">Chitin-binding type-2 domain-containing protein</fullName>
    </recommendedName>
</protein>
<dbReference type="AlphaFoldDB" id="E2A9N4"/>
<dbReference type="GO" id="GO:0008061">
    <property type="term" value="F:chitin binding"/>
    <property type="evidence" value="ECO:0007669"/>
    <property type="project" value="UniProtKB-KW"/>
</dbReference>
<feature type="domain" description="Chitin-binding type-2" evidence="8">
    <location>
        <begin position="35"/>
        <end position="105"/>
    </location>
</feature>
<keyword evidence="3" id="KW-0677">Repeat</keyword>
<keyword evidence="2 7" id="KW-0732">Signal</keyword>
<evidence type="ECO:0000256" key="6">
    <source>
        <dbReference type="SAM" id="MobiDB-lite"/>
    </source>
</evidence>
<dbReference type="InParanoid" id="E2A9N4"/>
<reference evidence="9 10" key="1">
    <citation type="journal article" date="2010" name="Science">
        <title>Genomic comparison of the ants Camponotus floridanus and Harpegnathos saltator.</title>
        <authorList>
            <person name="Bonasio R."/>
            <person name="Zhang G."/>
            <person name="Ye C."/>
            <person name="Mutti N.S."/>
            <person name="Fang X."/>
            <person name="Qin N."/>
            <person name="Donahue G."/>
            <person name="Yang P."/>
            <person name="Li Q."/>
            <person name="Li C."/>
            <person name="Zhang P."/>
            <person name="Huang Z."/>
            <person name="Berger S.L."/>
            <person name="Reinberg D."/>
            <person name="Wang J."/>
            <person name="Liebig J."/>
        </authorList>
    </citation>
    <scope>NUCLEOTIDE SEQUENCE [LARGE SCALE GENOMIC DNA]</scope>
    <source>
        <strain evidence="10">C129</strain>
    </source>
</reference>
<evidence type="ECO:0000256" key="5">
    <source>
        <dbReference type="ARBA" id="ARBA00023180"/>
    </source>
</evidence>
<evidence type="ECO:0000313" key="10">
    <source>
        <dbReference type="Proteomes" id="UP000000311"/>
    </source>
</evidence>
<evidence type="ECO:0000256" key="2">
    <source>
        <dbReference type="ARBA" id="ARBA00022729"/>
    </source>
</evidence>
<dbReference type="OrthoDB" id="6020543at2759"/>
<feature type="chain" id="PRO_5003156924" description="Chitin-binding type-2 domain-containing protein" evidence="7">
    <location>
        <begin position="21"/>
        <end position="254"/>
    </location>
</feature>
<dbReference type="STRING" id="104421.E2A9N4"/>
<dbReference type="GO" id="GO:0005576">
    <property type="term" value="C:extracellular region"/>
    <property type="evidence" value="ECO:0007669"/>
    <property type="project" value="InterPro"/>
</dbReference>
<dbReference type="KEGG" id="cfo:105249928"/>
<keyword evidence="10" id="KW-1185">Reference proteome</keyword>
<accession>E2A9N4</accession>
<dbReference type="PROSITE" id="PS50940">
    <property type="entry name" value="CHIT_BIND_II"/>
    <property type="match status" value="3"/>
</dbReference>
<dbReference type="EMBL" id="GL437918">
    <property type="protein sequence ID" value="EFN69836.1"/>
    <property type="molecule type" value="Genomic_DNA"/>
</dbReference>
<evidence type="ECO:0000256" key="4">
    <source>
        <dbReference type="ARBA" id="ARBA00023157"/>
    </source>
</evidence>
<evidence type="ECO:0000256" key="7">
    <source>
        <dbReference type="SAM" id="SignalP"/>
    </source>
</evidence>
<dbReference type="SUPFAM" id="SSF57625">
    <property type="entry name" value="Invertebrate chitin-binding proteins"/>
    <property type="match status" value="3"/>
</dbReference>
<dbReference type="Gene3D" id="2.170.140.10">
    <property type="entry name" value="Chitin binding domain"/>
    <property type="match status" value="2"/>
</dbReference>
<feature type="signal peptide" evidence="7">
    <location>
        <begin position="1"/>
        <end position="20"/>
    </location>
</feature>
<feature type="domain" description="Chitin-binding type-2" evidence="8">
    <location>
        <begin position="196"/>
        <end position="251"/>
    </location>
</feature>
<evidence type="ECO:0000259" key="8">
    <source>
        <dbReference type="PROSITE" id="PS50940"/>
    </source>
</evidence>
<feature type="domain" description="Chitin-binding type-2" evidence="8">
    <location>
        <begin position="112"/>
        <end position="170"/>
    </location>
</feature>
<feature type="region of interest" description="Disordered" evidence="6">
    <location>
        <begin position="172"/>
        <end position="196"/>
    </location>
</feature>
<keyword evidence="4" id="KW-1015">Disulfide bond</keyword>
<dbReference type="OMA" id="IPHENNC"/>
<dbReference type="PANTHER" id="PTHR23301:SF0">
    <property type="entry name" value="CHITIN-BINDING TYPE-2 DOMAIN-CONTAINING PROTEIN-RELATED"/>
    <property type="match status" value="1"/>
</dbReference>